<evidence type="ECO:0000313" key="3">
    <source>
        <dbReference type="Proteomes" id="UP001165085"/>
    </source>
</evidence>
<gene>
    <name evidence="2" type="ORF">TrST_g13337</name>
</gene>
<dbReference type="OrthoDB" id="199719at2759"/>
<dbReference type="Proteomes" id="UP001165085">
    <property type="component" value="Unassembled WGS sequence"/>
</dbReference>
<dbReference type="EMBL" id="BRXY01000396">
    <property type="protein sequence ID" value="GMH92244.1"/>
    <property type="molecule type" value="Genomic_DNA"/>
</dbReference>
<comment type="caution">
    <text evidence="2">The sequence shown here is derived from an EMBL/GenBank/DDBJ whole genome shotgun (WGS) entry which is preliminary data.</text>
</comment>
<feature type="region of interest" description="Disordered" evidence="1">
    <location>
        <begin position="122"/>
        <end position="184"/>
    </location>
</feature>
<proteinExistence type="predicted"/>
<evidence type="ECO:0000313" key="2">
    <source>
        <dbReference type="EMBL" id="GMH92244.1"/>
    </source>
</evidence>
<sequence length="184" mass="21005">MGAASSALNSIENEIAQRELAKPLDASDIADGPAAIEEVIRLRKELRRLMDKEQFKKRKENNKWRRGSFGQIKKAEDFWDKQERLEREKEEKGTSSTDKEEEEFDLDALNDALNQMGEDMKIALEDSPTKERARPKVVEKKSSLDDRLGSFEGGTTPTRGSRTKRRSFVLEKGLELVDSDSDEE</sequence>
<keyword evidence="3" id="KW-1185">Reference proteome</keyword>
<evidence type="ECO:0000256" key="1">
    <source>
        <dbReference type="SAM" id="MobiDB-lite"/>
    </source>
</evidence>
<dbReference type="AlphaFoldDB" id="A0A9W7BRM4"/>
<feature type="compositionally biased region" description="Basic and acidic residues" evidence="1">
    <location>
        <begin position="122"/>
        <end position="149"/>
    </location>
</feature>
<organism evidence="2 3">
    <name type="scientific">Triparma strigata</name>
    <dbReference type="NCBI Taxonomy" id="1606541"/>
    <lineage>
        <taxon>Eukaryota</taxon>
        <taxon>Sar</taxon>
        <taxon>Stramenopiles</taxon>
        <taxon>Ochrophyta</taxon>
        <taxon>Bolidophyceae</taxon>
        <taxon>Parmales</taxon>
        <taxon>Triparmaceae</taxon>
        <taxon>Triparma</taxon>
    </lineage>
</organism>
<feature type="region of interest" description="Disordered" evidence="1">
    <location>
        <begin position="80"/>
        <end position="104"/>
    </location>
</feature>
<reference evidence="3" key="1">
    <citation type="journal article" date="2023" name="Commun. Biol.">
        <title>Genome analysis of Parmales, the sister group of diatoms, reveals the evolutionary specialization of diatoms from phago-mixotrophs to photoautotrophs.</title>
        <authorList>
            <person name="Ban H."/>
            <person name="Sato S."/>
            <person name="Yoshikawa S."/>
            <person name="Yamada K."/>
            <person name="Nakamura Y."/>
            <person name="Ichinomiya M."/>
            <person name="Sato N."/>
            <person name="Blanc-Mathieu R."/>
            <person name="Endo H."/>
            <person name="Kuwata A."/>
            <person name="Ogata H."/>
        </authorList>
    </citation>
    <scope>NUCLEOTIDE SEQUENCE [LARGE SCALE GENOMIC DNA]</scope>
    <source>
        <strain evidence="3">NIES 3701</strain>
    </source>
</reference>
<protein>
    <submittedName>
        <fullName evidence="2">Uncharacterized protein</fullName>
    </submittedName>
</protein>
<name>A0A9W7BRM4_9STRA</name>
<accession>A0A9W7BRM4</accession>
<feature type="compositionally biased region" description="Basic and acidic residues" evidence="1">
    <location>
        <begin position="80"/>
        <end position="93"/>
    </location>
</feature>